<dbReference type="Proteomes" id="UP000003835">
    <property type="component" value="Unassembled WGS sequence"/>
</dbReference>
<dbReference type="InterPro" id="IPR052036">
    <property type="entry name" value="Hydrolase/PRTase-associated"/>
</dbReference>
<dbReference type="EMBL" id="DS989851">
    <property type="protein sequence ID" value="EDX74792.1"/>
    <property type="molecule type" value="Genomic_DNA"/>
</dbReference>
<dbReference type="Pfam" id="PF05139">
    <property type="entry name" value="Erythro_esteras"/>
    <property type="match status" value="1"/>
</dbReference>
<dbReference type="HOGENOM" id="CLU_196747_0_0_3"/>
<dbReference type="AlphaFoldDB" id="B4VSR6"/>
<protein>
    <submittedName>
        <fullName evidence="1">Uncharacterized protein</fullName>
    </submittedName>
</protein>
<sequence>MQGLQKPRLERAIGVIYLPQTERVSHYFQARLPEQFDAIIHFDETRAVEPLERTPRWDRGEAPETFPMGV</sequence>
<keyword evidence="2" id="KW-1185">Reference proteome</keyword>
<proteinExistence type="predicted"/>
<dbReference type="PANTHER" id="PTHR31299">
    <property type="entry name" value="ESTERASE, PUTATIVE (AFU_ORTHOLOGUE AFUA_1G05850)-RELATED"/>
    <property type="match status" value="1"/>
</dbReference>
<dbReference type="PANTHER" id="PTHR31299:SF0">
    <property type="entry name" value="ESTERASE, PUTATIVE (AFU_ORTHOLOGUE AFUA_1G05850)-RELATED"/>
    <property type="match status" value="1"/>
</dbReference>
<dbReference type="STRING" id="118168.MC7420_666"/>
<dbReference type="eggNOG" id="COG2312">
    <property type="taxonomic scope" value="Bacteria"/>
</dbReference>
<evidence type="ECO:0000313" key="1">
    <source>
        <dbReference type="EMBL" id="EDX74792.1"/>
    </source>
</evidence>
<dbReference type="SUPFAM" id="SSF159501">
    <property type="entry name" value="EreA/ChaN-like"/>
    <property type="match status" value="1"/>
</dbReference>
<organism evidence="1 2">
    <name type="scientific">Coleofasciculus chthonoplastes PCC 7420</name>
    <dbReference type="NCBI Taxonomy" id="118168"/>
    <lineage>
        <taxon>Bacteria</taxon>
        <taxon>Bacillati</taxon>
        <taxon>Cyanobacteriota</taxon>
        <taxon>Cyanophyceae</taxon>
        <taxon>Coleofasciculales</taxon>
        <taxon>Coleofasciculaceae</taxon>
        <taxon>Coleofasciculus</taxon>
    </lineage>
</organism>
<dbReference type="InterPro" id="IPR007815">
    <property type="entry name" value="Emycin_Estase"/>
</dbReference>
<reference evidence="1 2" key="1">
    <citation type="submission" date="2008-07" db="EMBL/GenBank/DDBJ databases">
        <authorList>
            <person name="Tandeau de Marsac N."/>
            <person name="Ferriera S."/>
            <person name="Johnson J."/>
            <person name="Kravitz S."/>
            <person name="Beeson K."/>
            <person name="Sutton G."/>
            <person name="Rogers Y.-H."/>
            <person name="Friedman R."/>
            <person name="Frazier M."/>
            <person name="Venter J.C."/>
        </authorList>
    </citation>
    <scope>NUCLEOTIDE SEQUENCE [LARGE SCALE GENOMIC DNA]</scope>
    <source>
        <strain evidence="1 2">PCC 7420</strain>
    </source>
</reference>
<name>B4VSR6_9CYAN</name>
<dbReference type="GO" id="GO:0046677">
    <property type="term" value="P:response to antibiotic"/>
    <property type="evidence" value="ECO:0007669"/>
    <property type="project" value="InterPro"/>
</dbReference>
<evidence type="ECO:0000313" key="2">
    <source>
        <dbReference type="Proteomes" id="UP000003835"/>
    </source>
</evidence>
<dbReference type="Gene3D" id="3.40.1660.10">
    <property type="entry name" value="EreA-like (biosynthetic domain)"/>
    <property type="match status" value="1"/>
</dbReference>
<gene>
    <name evidence="1" type="ORF">MC7420_666</name>
</gene>
<accession>B4VSR6</accession>